<evidence type="ECO:0000256" key="10">
    <source>
        <dbReference type="HAMAP-Rule" id="MF_00315"/>
    </source>
</evidence>
<feature type="binding site" evidence="10">
    <location>
        <begin position="146"/>
        <end position="147"/>
    </location>
    <ligand>
        <name>thiamine diphosphate</name>
        <dbReference type="ChEBI" id="CHEBI:58937"/>
    </ligand>
</feature>
<feature type="binding site" evidence="10">
    <location>
        <position position="145"/>
    </location>
    <ligand>
        <name>Mg(2+)</name>
        <dbReference type="ChEBI" id="CHEBI:18420"/>
    </ligand>
</feature>
<dbReference type="GO" id="GO:0019288">
    <property type="term" value="P:isopentenyl diphosphate biosynthetic process, methylerythritol 4-phosphate pathway"/>
    <property type="evidence" value="ECO:0007669"/>
    <property type="project" value="TreeGrafter"/>
</dbReference>
<evidence type="ECO:0000313" key="13">
    <source>
        <dbReference type="Proteomes" id="UP000189857"/>
    </source>
</evidence>
<sequence length="658" mass="72470">MKILKDINKANDIKNVSPDCMDDLAQEIRNFILEKVSKNGGHLASNLGVVELTMALHLCMNFPEDKLIFDVGHQAYTHKILTGRKNDFDTLRKFDGLSGFPKRDESDADSFNTGHSSTSISAAVGMVAARELRGSNEKICAVIGDGSMTGGMVYEAFNQLSRIKSNLVIILNDNEMSIDKNVGGVSRYLNKLRVGEPYNDLKAGVENILKSIPDVGEKMAKGLKRSKDSLKTLFVKGSFVEEMGITYIGPVDGHNIKEMTRTFRKAFKLNKPILVHVKTVKGAGYKYAEKYPEHFHGVDPFLLETGKSVNRKTRATNTDVFGKKLCELGAKDNRIVAITAAMAQGTGVNYFQKKFPERTFDVGIAEQHAVTFAAGLAAGGYIPVVAIYSSFLQRAYDQILHDVCLQGLHVIFAIDRSGLVGRDGETHQGIYDDAYLADMPGLKVIAPKNASELCAAFEYAAKCDGPVAIKYSRGFAYRGLATNKDFSDESAEIISGSIEIEEKNSSLDDKKDTSGEIKKRVAIIACGNMVEESVKLRDRLISESNIEPLFVSGRFIKPIDEELLKNLAGKFDIIAFAEETCEAGSYGERAASIILDELSKMCSGEKFDTGCSKENIRYPKILNFCIKQDMVRQGSVDELRNELGISADMMYETIVKNL</sequence>
<dbReference type="EC" id="2.2.1.7" evidence="10"/>
<dbReference type="GO" id="GO:0009228">
    <property type="term" value="P:thiamine biosynthetic process"/>
    <property type="evidence" value="ECO:0007669"/>
    <property type="project" value="UniProtKB-UniRule"/>
</dbReference>
<comment type="cofactor">
    <cofactor evidence="10">
        <name>Mg(2+)</name>
        <dbReference type="ChEBI" id="CHEBI:18420"/>
    </cofactor>
    <text evidence="10">Binds 1 Mg(2+) ion per subunit.</text>
</comment>
<dbReference type="NCBIfam" id="NF003933">
    <property type="entry name" value="PRK05444.2-2"/>
    <property type="match status" value="1"/>
</dbReference>
<dbReference type="Pfam" id="PF13292">
    <property type="entry name" value="DXP_synthase_N"/>
    <property type="match status" value="1"/>
</dbReference>
<dbReference type="InterPro" id="IPR005477">
    <property type="entry name" value="Dxylulose-5-P_synthase"/>
</dbReference>
<keyword evidence="4 10" id="KW-0808">Transferase</keyword>
<dbReference type="GO" id="GO:0000287">
    <property type="term" value="F:magnesium ion binding"/>
    <property type="evidence" value="ECO:0007669"/>
    <property type="project" value="UniProtKB-UniRule"/>
</dbReference>
<dbReference type="GO" id="GO:0030976">
    <property type="term" value="F:thiamine pyrophosphate binding"/>
    <property type="evidence" value="ECO:0007669"/>
    <property type="project" value="UniProtKB-UniRule"/>
</dbReference>
<dbReference type="AlphaFoldDB" id="A0A1T4MIP5"/>
<keyword evidence="9 10" id="KW-0414">Isoprene biosynthesis</keyword>
<organism evidence="12 13">
    <name type="scientific">Eubacterium ruminantium</name>
    <dbReference type="NCBI Taxonomy" id="42322"/>
    <lineage>
        <taxon>Bacteria</taxon>
        <taxon>Bacillati</taxon>
        <taxon>Bacillota</taxon>
        <taxon>Clostridia</taxon>
        <taxon>Eubacteriales</taxon>
        <taxon>Eubacteriaceae</taxon>
        <taxon>Eubacterium</taxon>
    </lineage>
</organism>
<comment type="pathway">
    <text evidence="1 10">Metabolic intermediate biosynthesis; 1-deoxy-D-xylulose 5-phosphate biosynthesis; 1-deoxy-D-xylulose 5-phosphate from D-glyceraldehyde 3-phosphate and pyruvate: step 1/1.</text>
</comment>
<dbReference type="InterPro" id="IPR049557">
    <property type="entry name" value="Transketolase_CS"/>
</dbReference>
<dbReference type="NCBIfam" id="TIGR00204">
    <property type="entry name" value="dxs"/>
    <property type="match status" value="1"/>
</dbReference>
<name>A0A1T4MIP5_9FIRM</name>
<evidence type="ECO:0000256" key="1">
    <source>
        <dbReference type="ARBA" id="ARBA00004980"/>
    </source>
</evidence>
<dbReference type="Pfam" id="PF02779">
    <property type="entry name" value="Transket_pyr"/>
    <property type="match status" value="1"/>
</dbReference>
<dbReference type="CDD" id="cd02007">
    <property type="entry name" value="TPP_DXS"/>
    <property type="match status" value="1"/>
</dbReference>
<comment type="catalytic activity">
    <reaction evidence="10">
        <text>D-glyceraldehyde 3-phosphate + pyruvate + H(+) = 1-deoxy-D-xylulose 5-phosphate + CO2</text>
        <dbReference type="Rhea" id="RHEA:12605"/>
        <dbReference type="ChEBI" id="CHEBI:15361"/>
        <dbReference type="ChEBI" id="CHEBI:15378"/>
        <dbReference type="ChEBI" id="CHEBI:16526"/>
        <dbReference type="ChEBI" id="CHEBI:57792"/>
        <dbReference type="ChEBI" id="CHEBI:59776"/>
        <dbReference type="EC" id="2.2.1.7"/>
    </reaction>
</comment>
<dbReference type="Pfam" id="PF02780">
    <property type="entry name" value="Transketolase_C"/>
    <property type="match status" value="1"/>
</dbReference>
<feature type="binding site" evidence="10">
    <location>
        <begin position="114"/>
        <end position="116"/>
    </location>
    <ligand>
        <name>thiamine diphosphate</name>
        <dbReference type="ChEBI" id="CHEBI:58937"/>
    </ligand>
</feature>
<dbReference type="PANTHER" id="PTHR43322">
    <property type="entry name" value="1-D-DEOXYXYLULOSE 5-PHOSPHATE SYNTHASE-RELATED"/>
    <property type="match status" value="1"/>
</dbReference>
<feature type="binding site" evidence="10">
    <location>
        <position position="366"/>
    </location>
    <ligand>
        <name>thiamine diphosphate</name>
        <dbReference type="ChEBI" id="CHEBI:58937"/>
    </ligand>
</feature>
<evidence type="ECO:0000256" key="3">
    <source>
        <dbReference type="ARBA" id="ARBA00011738"/>
    </source>
</evidence>
<comment type="function">
    <text evidence="10">Catalyzes the acyloin condensation reaction between C atoms 2 and 3 of pyruvate and glyceraldehyde 3-phosphate to yield 1-deoxy-D-xylulose-5-phosphate (DXP).</text>
</comment>
<keyword evidence="7 10" id="KW-0784">Thiamine biosynthesis</keyword>
<gene>
    <name evidence="10" type="primary">dxs</name>
    <name evidence="12" type="ORF">SAMN02745110_01235</name>
</gene>
<dbReference type="SUPFAM" id="SSF52518">
    <property type="entry name" value="Thiamin diphosphate-binding fold (THDP-binding)"/>
    <property type="match status" value="1"/>
</dbReference>
<evidence type="ECO:0000256" key="2">
    <source>
        <dbReference type="ARBA" id="ARBA00011081"/>
    </source>
</evidence>
<dbReference type="OrthoDB" id="9803371at2"/>
<dbReference type="InterPro" id="IPR029061">
    <property type="entry name" value="THDP-binding"/>
</dbReference>
<dbReference type="InterPro" id="IPR009014">
    <property type="entry name" value="Transketo_C/PFOR_II"/>
</dbReference>
<feature type="binding site" evidence="10">
    <location>
        <position position="285"/>
    </location>
    <ligand>
        <name>thiamine diphosphate</name>
        <dbReference type="ChEBI" id="CHEBI:58937"/>
    </ligand>
</feature>
<feature type="binding site" evidence="10">
    <location>
        <position position="174"/>
    </location>
    <ligand>
        <name>thiamine diphosphate</name>
        <dbReference type="ChEBI" id="CHEBI:58937"/>
    </ligand>
</feature>
<feature type="binding site" evidence="10">
    <location>
        <position position="73"/>
    </location>
    <ligand>
        <name>thiamine diphosphate</name>
        <dbReference type="ChEBI" id="CHEBI:58937"/>
    </ligand>
</feature>
<dbReference type="RefSeq" id="WP_078787081.1">
    <property type="nucleotide sequence ID" value="NZ_FMTO01000006.1"/>
</dbReference>
<dbReference type="EMBL" id="FUXA01000007">
    <property type="protein sequence ID" value="SJZ66628.1"/>
    <property type="molecule type" value="Genomic_DNA"/>
</dbReference>
<evidence type="ECO:0000256" key="5">
    <source>
        <dbReference type="ARBA" id="ARBA00022723"/>
    </source>
</evidence>
<evidence type="ECO:0000256" key="6">
    <source>
        <dbReference type="ARBA" id="ARBA00022842"/>
    </source>
</evidence>
<dbReference type="GO" id="GO:0008661">
    <property type="term" value="F:1-deoxy-D-xylulose-5-phosphate synthase activity"/>
    <property type="evidence" value="ECO:0007669"/>
    <property type="project" value="UniProtKB-UniRule"/>
</dbReference>
<protein>
    <recommendedName>
        <fullName evidence="10">1-deoxy-D-xylulose-5-phosphate synthase</fullName>
        <ecNumber evidence="10">2.2.1.7</ecNumber>
    </recommendedName>
    <alternativeName>
        <fullName evidence="10">1-deoxyxylulose-5-phosphate synthase</fullName>
        <shortName evidence="10">DXP synthase</shortName>
        <shortName evidence="10">DXPS</shortName>
    </alternativeName>
</protein>
<dbReference type="PANTHER" id="PTHR43322:SF5">
    <property type="entry name" value="1-DEOXY-D-XYLULOSE-5-PHOSPHATE SYNTHASE, CHLOROPLASTIC"/>
    <property type="match status" value="1"/>
</dbReference>
<keyword evidence="6 10" id="KW-0460">Magnesium</keyword>
<comment type="cofactor">
    <cofactor evidence="10">
        <name>thiamine diphosphate</name>
        <dbReference type="ChEBI" id="CHEBI:58937"/>
    </cofactor>
    <text evidence="10">Binds 1 thiamine pyrophosphate per subunit.</text>
</comment>
<evidence type="ECO:0000259" key="11">
    <source>
        <dbReference type="SMART" id="SM00861"/>
    </source>
</evidence>
<dbReference type="SMART" id="SM00861">
    <property type="entry name" value="Transket_pyr"/>
    <property type="match status" value="1"/>
</dbReference>
<comment type="similarity">
    <text evidence="2 10">Belongs to the transketolase family. DXPS subfamily.</text>
</comment>
<evidence type="ECO:0000256" key="8">
    <source>
        <dbReference type="ARBA" id="ARBA00023052"/>
    </source>
</evidence>
<dbReference type="CDD" id="cd07033">
    <property type="entry name" value="TPP_PYR_DXS_TK_like"/>
    <property type="match status" value="1"/>
</dbReference>
<comment type="subunit">
    <text evidence="3 10">Homodimer.</text>
</comment>
<proteinExistence type="inferred from homology"/>
<feature type="binding site" evidence="10">
    <location>
        <position position="174"/>
    </location>
    <ligand>
        <name>Mg(2+)</name>
        <dbReference type="ChEBI" id="CHEBI:18420"/>
    </ligand>
</feature>
<dbReference type="HAMAP" id="MF_00315">
    <property type="entry name" value="DXP_synth"/>
    <property type="match status" value="1"/>
</dbReference>
<dbReference type="InterPro" id="IPR005475">
    <property type="entry name" value="Transketolase-like_Pyr-bd"/>
</dbReference>
<dbReference type="Gene3D" id="3.40.50.920">
    <property type="match status" value="1"/>
</dbReference>
<dbReference type="GO" id="GO:0005829">
    <property type="term" value="C:cytosol"/>
    <property type="evidence" value="ECO:0007669"/>
    <property type="project" value="TreeGrafter"/>
</dbReference>
<accession>A0A1T4MIP5</accession>
<dbReference type="SUPFAM" id="SSF52922">
    <property type="entry name" value="TK C-terminal domain-like"/>
    <property type="match status" value="1"/>
</dbReference>
<keyword evidence="8 10" id="KW-0786">Thiamine pyrophosphate</keyword>
<dbReference type="PROSITE" id="PS00801">
    <property type="entry name" value="TRANSKETOLASE_1"/>
    <property type="match status" value="1"/>
</dbReference>
<feature type="domain" description="Transketolase-like pyrimidine-binding" evidence="11">
    <location>
        <begin position="315"/>
        <end position="479"/>
    </location>
</feature>
<evidence type="ECO:0000256" key="9">
    <source>
        <dbReference type="ARBA" id="ARBA00023229"/>
    </source>
</evidence>
<dbReference type="InterPro" id="IPR033248">
    <property type="entry name" value="Transketolase_C"/>
</dbReference>
<evidence type="ECO:0000256" key="4">
    <source>
        <dbReference type="ARBA" id="ARBA00022679"/>
    </source>
</evidence>
<keyword evidence="13" id="KW-1185">Reference proteome</keyword>
<evidence type="ECO:0000313" key="12">
    <source>
        <dbReference type="EMBL" id="SJZ66628.1"/>
    </source>
</evidence>
<dbReference type="UniPathway" id="UPA00064">
    <property type="reaction ID" value="UER00091"/>
</dbReference>
<dbReference type="Gene3D" id="3.40.50.970">
    <property type="match status" value="2"/>
</dbReference>
<reference evidence="12 13" key="1">
    <citation type="submission" date="2017-02" db="EMBL/GenBank/DDBJ databases">
        <authorList>
            <person name="Peterson S.W."/>
        </authorList>
    </citation>
    <scope>NUCLEOTIDE SEQUENCE [LARGE SCALE GENOMIC DNA]</scope>
    <source>
        <strain evidence="12 13">ATCC 17233</strain>
    </source>
</reference>
<dbReference type="Proteomes" id="UP000189857">
    <property type="component" value="Unassembled WGS sequence"/>
</dbReference>
<keyword evidence="5 10" id="KW-0479">Metal-binding</keyword>
<evidence type="ECO:0000256" key="7">
    <source>
        <dbReference type="ARBA" id="ARBA00022977"/>
    </source>
</evidence>
<dbReference type="GO" id="GO:0016114">
    <property type="term" value="P:terpenoid biosynthetic process"/>
    <property type="evidence" value="ECO:0007669"/>
    <property type="project" value="UniProtKB-UniRule"/>
</dbReference>